<keyword evidence="4" id="KW-0653">Protein transport</keyword>
<dbReference type="SMART" id="SM01270">
    <property type="entry name" value="Longin"/>
    <property type="match status" value="1"/>
</dbReference>
<evidence type="ECO:0000259" key="11">
    <source>
        <dbReference type="PROSITE" id="PS50859"/>
    </source>
</evidence>
<dbReference type="CDD" id="cd15843">
    <property type="entry name" value="R-SNARE"/>
    <property type="match status" value="1"/>
</dbReference>
<comment type="similarity">
    <text evidence="1">Belongs to the synaptobrevin family.</text>
</comment>
<dbReference type="InParanoid" id="D8LQ56"/>
<evidence type="ECO:0000256" key="3">
    <source>
        <dbReference type="ARBA" id="ARBA00022692"/>
    </source>
</evidence>
<keyword evidence="13" id="KW-0675">Receptor</keyword>
<dbReference type="OrthoDB" id="190375at2759"/>
<dbReference type="CDD" id="cd14824">
    <property type="entry name" value="Longin"/>
    <property type="match status" value="1"/>
</dbReference>
<evidence type="ECO:0000256" key="7">
    <source>
        <dbReference type="ARBA" id="ARBA00046280"/>
    </source>
</evidence>
<keyword evidence="3 10" id="KW-0812">Transmembrane</keyword>
<dbReference type="EMBL" id="FN649752">
    <property type="protein sequence ID" value="CBN77436.1"/>
    <property type="molecule type" value="Genomic_DNA"/>
</dbReference>
<name>D8LQ56_ECTSI</name>
<evidence type="ECO:0000256" key="5">
    <source>
        <dbReference type="ARBA" id="ARBA00022989"/>
    </source>
</evidence>
<feature type="domain" description="V-SNARE coiled-coil homology" evidence="12">
    <location>
        <begin position="133"/>
        <end position="193"/>
    </location>
</feature>
<keyword evidence="5 10" id="KW-1133">Transmembrane helix</keyword>
<evidence type="ECO:0000256" key="9">
    <source>
        <dbReference type="SAM" id="Coils"/>
    </source>
</evidence>
<dbReference type="PROSITE" id="PS50892">
    <property type="entry name" value="V_SNARE"/>
    <property type="match status" value="1"/>
</dbReference>
<dbReference type="Proteomes" id="UP000002630">
    <property type="component" value="Linkage Group LG27"/>
</dbReference>
<dbReference type="OMA" id="PKYGSKA"/>
<sequence>MSRRITFLGVIRFTDRVLVAGYSPSEADDSLIIKELMSNPDTFVEPRKRYSVEGRMFSIHFVADDSNRIYSCVTDKEYPARIAFTLLEEAQTKFLTKVGDKSLTAKEGGLSRTMKSSFSDLCIKYDDIRNVDRMAAVQDKVDVVKVTMQDNIQQMLANEERLDQISENAENLNEQAKVFQNRSSALRRQMRCKAIKMWLLLALVVIILLIIIIVPIALHAKNNSD</sequence>
<evidence type="ECO:0000256" key="1">
    <source>
        <dbReference type="ARBA" id="ARBA00008025"/>
    </source>
</evidence>
<proteinExistence type="inferred from homology"/>
<dbReference type="GO" id="GO:0012505">
    <property type="term" value="C:endomembrane system"/>
    <property type="evidence" value="ECO:0007669"/>
    <property type="project" value="UniProtKB-SubCell"/>
</dbReference>
<dbReference type="SUPFAM" id="SSF64356">
    <property type="entry name" value="SNARE-like"/>
    <property type="match status" value="1"/>
</dbReference>
<dbReference type="Pfam" id="PF13774">
    <property type="entry name" value="Longin"/>
    <property type="match status" value="1"/>
</dbReference>
<keyword evidence="2" id="KW-0813">Transport</keyword>
<evidence type="ECO:0000256" key="4">
    <source>
        <dbReference type="ARBA" id="ARBA00022927"/>
    </source>
</evidence>
<organism evidence="13 14">
    <name type="scientific">Ectocarpus siliculosus</name>
    <name type="common">Brown alga</name>
    <name type="synonym">Conferva siliculosa</name>
    <dbReference type="NCBI Taxonomy" id="2880"/>
    <lineage>
        <taxon>Eukaryota</taxon>
        <taxon>Sar</taxon>
        <taxon>Stramenopiles</taxon>
        <taxon>Ochrophyta</taxon>
        <taxon>PX clade</taxon>
        <taxon>Phaeophyceae</taxon>
        <taxon>Ectocarpales</taxon>
        <taxon>Ectocarpaceae</taxon>
        <taxon>Ectocarpus</taxon>
    </lineage>
</organism>
<dbReference type="InterPro" id="IPR051097">
    <property type="entry name" value="Synaptobrevin-like_transport"/>
</dbReference>
<reference evidence="13 14" key="1">
    <citation type="journal article" date="2010" name="Nature">
        <title>The Ectocarpus genome and the independent evolution of multicellularity in brown algae.</title>
        <authorList>
            <person name="Cock J.M."/>
            <person name="Sterck L."/>
            <person name="Rouze P."/>
            <person name="Scornet D."/>
            <person name="Allen A.E."/>
            <person name="Amoutzias G."/>
            <person name="Anthouard V."/>
            <person name="Artiguenave F."/>
            <person name="Aury J.M."/>
            <person name="Badger J.H."/>
            <person name="Beszteri B."/>
            <person name="Billiau K."/>
            <person name="Bonnet E."/>
            <person name="Bothwell J.H."/>
            <person name="Bowler C."/>
            <person name="Boyen C."/>
            <person name="Brownlee C."/>
            <person name="Carrano C.J."/>
            <person name="Charrier B."/>
            <person name="Cho G.Y."/>
            <person name="Coelho S.M."/>
            <person name="Collen J."/>
            <person name="Corre E."/>
            <person name="Da Silva C."/>
            <person name="Delage L."/>
            <person name="Delaroque N."/>
            <person name="Dittami S.M."/>
            <person name="Doulbeau S."/>
            <person name="Elias M."/>
            <person name="Farnham G."/>
            <person name="Gachon C.M."/>
            <person name="Gschloessl B."/>
            <person name="Heesch S."/>
            <person name="Jabbari K."/>
            <person name="Jubin C."/>
            <person name="Kawai H."/>
            <person name="Kimura K."/>
            <person name="Kloareg B."/>
            <person name="Kupper F.C."/>
            <person name="Lang D."/>
            <person name="Le Bail A."/>
            <person name="Leblanc C."/>
            <person name="Lerouge P."/>
            <person name="Lohr M."/>
            <person name="Lopez P.J."/>
            <person name="Martens C."/>
            <person name="Maumus F."/>
            <person name="Michel G."/>
            <person name="Miranda-Saavedra D."/>
            <person name="Morales J."/>
            <person name="Moreau H."/>
            <person name="Motomura T."/>
            <person name="Nagasato C."/>
            <person name="Napoli C.A."/>
            <person name="Nelson D.R."/>
            <person name="Nyvall-Collen P."/>
            <person name="Peters A.F."/>
            <person name="Pommier C."/>
            <person name="Potin P."/>
            <person name="Poulain J."/>
            <person name="Quesneville H."/>
            <person name="Read B."/>
            <person name="Rensing S.A."/>
            <person name="Ritter A."/>
            <person name="Rousvoal S."/>
            <person name="Samanta M."/>
            <person name="Samson G."/>
            <person name="Schroeder D.C."/>
            <person name="Segurens B."/>
            <person name="Strittmatter M."/>
            <person name="Tonon T."/>
            <person name="Tregear J.W."/>
            <person name="Valentin K."/>
            <person name="von Dassow P."/>
            <person name="Yamagishi T."/>
            <person name="Van de Peer Y."/>
            <person name="Wincker P."/>
        </authorList>
    </citation>
    <scope>NUCLEOTIDE SEQUENCE [LARGE SCALE GENOMIC DNA]</scope>
    <source>
        <strain evidence="14">Ec32 / CCAP1310/4</strain>
    </source>
</reference>
<dbReference type="Gene3D" id="3.30.450.50">
    <property type="entry name" value="Longin domain"/>
    <property type="match status" value="1"/>
</dbReference>
<evidence type="ECO:0000256" key="10">
    <source>
        <dbReference type="SAM" id="Phobius"/>
    </source>
</evidence>
<keyword evidence="6 10" id="KW-0472">Membrane</keyword>
<dbReference type="InterPro" id="IPR010908">
    <property type="entry name" value="Longin_dom"/>
</dbReference>
<dbReference type="AlphaFoldDB" id="D8LQ56"/>
<keyword evidence="8 9" id="KW-0175">Coiled coil</keyword>
<dbReference type="GO" id="GO:0016192">
    <property type="term" value="P:vesicle-mediated transport"/>
    <property type="evidence" value="ECO:0007669"/>
    <property type="project" value="InterPro"/>
</dbReference>
<evidence type="ECO:0000256" key="6">
    <source>
        <dbReference type="ARBA" id="ARBA00023136"/>
    </source>
</evidence>
<dbReference type="InterPro" id="IPR011012">
    <property type="entry name" value="Longin-like_dom_sf"/>
</dbReference>
<dbReference type="STRING" id="2880.D8LQ56"/>
<dbReference type="GO" id="GO:0015031">
    <property type="term" value="P:protein transport"/>
    <property type="evidence" value="ECO:0007669"/>
    <property type="project" value="UniProtKB-KW"/>
</dbReference>
<keyword evidence="14" id="KW-1185">Reference proteome</keyword>
<dbReference type="Pfam" id="PF00957">
    <property type="entry name" value="Synaptobrevin"/>
    <property type="match status" value="1"/>
</dbReference>
<comment type="subcellular location">
    <subcellularLocation>
        <location evidence="7">Endomembrane system</location>
        <topology evidence="7">Single-pass type IV membrane protein</topology>
    </subcellularLocation>
</comment>
<dbReference type="GO" id="GO:0016020">
    <property type="term" value="C:membrane"/>
    <property type="evidence" value="ECO:0007669"/>
    <property type="project" value="InterPro"/>
</dbReference>
<evidence type="ECO:0000313" key="14">
    <source>
        <dbReference type="Proteomes" id="UP000002630"/>
    </source>
</evidence>
<evidence type="ECO:0000259" key="12">
    <source>
        <dbReference type="PROSITE" id="PS50892"/>
    </source>
</evidence>
<dbReference type="PRINTS" id="PR00219">
    <property type="entry name" value="SYNAPTOBREVN"/>
</dbReference>
<dbReference type="SUPFAM" id="SSF58038">
    <property type="entry name" value="SNARE fusion complex"/>
    <property type="match status" value="1"/>
</dbReference>
<dbReference type="GO" id="GO:0005737">
    <property type="term" value="C:cytoplasm"/>
    <property type="evidence" value="ECO:0007669"/>
    <property type="project" value="UniProtKB-ARBA"/>
</dbReference>
<accession>D8LQ56</accession>
<dbReference type="PANTHER" id="PTHR21136">
    <property type="entry name" value="SNARE PROTEINS"/>
    <property type="match status" value="1"/>
</dbReference>
<dbReference type="EMBL" id="FN648807">
    <property type="protein sequence ID" value="CBN77436.1"/>
    <property type="molecule type" value="Genomic_DNA"/>
</dbReference>
<feature type="transmembrane region" description="Helical" evidence="10">
    <location>
        <begin position="197"/>
        <end position="218"/>
    </location>
</feature>
<dbReference type="Gene3D" id="1.20.5.110">
    <property type="match status" value="1"/>
</dbReference>
<feature type="domain" description="Longin" evidence="11">
    <location>
        <begin position="1"/>
        <end position="122"/>
    </location>
</feature>
<dbReference type="InterPro" id="IPR001388">
    <property type="entry name" value="Synaptobrevin-like"/>
</dbReference>
<protein>
    <submittedName>
        <fullName evidence="13">Soluble NSF Attachment Protein (SNAP) Receptor (SNARE), Vesicle-associated membrane protein</fullName>
    </submittedName>
</protein>
<dbReference type="InterPro" id="IPR042855">
    <property type="entry name" value="V_SNARE_CC"/>
</dbReference>
<evidence type="ECO:0000313" key="13">
    <source>
        <dbReference type="EMBL" id="CBN77436.1"/>
    </source>
</evidence>
<feature type="coiled-coil region" evidence="9">
    <location>
        <begin position="155"/>
        <end position="189"/>
    </location>
</feature>
<dbReference type="PANTHER" id="PTHR21136:SF168">
    <property type="entry name" value="VESICLE-ASSOCIATED MEMBRANE PROTEIN 9"/>
    <property type="match status" value="1"/>
</dbReference>
<evidence type="ECO:0000256" key="8">
    <source>
        <dbReference type="PROSITE-ProRule" id="PRU00290"/>
    </source>
</evidence>
<gene>
    <name evidence="13" type="primary">SNR6</name>
    <name evidence="13" type="ORF">Esi_0059_0050</name>
</gene>
<evidence type="ECO:0000256" key="2">
    <source>
        <dbReference type="ARBA" id="ARBA00022448"/>
    </source>
</evidence>
<dbReference type="PROSITE" id="PS50859">
    <property type="entry name" value="LONGIN"/>
    <property type="match status" value="1"/>
</dbReference>
<dbReference type="eggNOG" id="KOG0859">
    <property type="taxonomic scope" value="Eukaryota"/>
</dbReference>